<dbReference type="SUPFAM" id="SSF46785">
    <property type="entry name" value="Winged helix' DNA-binding domain"/>
    <property type="match status" value="1"/>
</dbReference>
<comment type="similarity">
    <text evidence="2">Belongs to the ROK (NagC/XylR) family.</text>
</comment>
<proteinExistence type="inferred from homology"/>
<dbReference type="OrthoDB" id="6501901at2"/>
<name>A0A1E3A4Q2_9FIRM</name>
<dbReference type="InterPro" id="IPR036388">
    <property type="entry name" value="WH-like_DNA-bd_sf"/>
</dbReference>
<reference evidence="6 9" key="3">
    <citation type="submission" date="2016-08" db="EMBL/GenBank/DDBJ databases">
        <authorList>
            <person name="Seilhamer J.J."/>
        </authorList>
    </citation>
    <scope>NUCLEOTIDE SEQUENCE [LARGE SCALE GENOMIC DNA]</scope>
    <source>
        <strain evidence="6 9">NML150140-1</strain>
    </source>
</reference>
<evidence type="ECO:0000313" key="9">
    <source>
        <dbReference type="Proteomes" id="UP000094271"/>
    </source>
</evidence>
<evidence type="ECO:0000313" key="6">
    <source>
        <dbReference type="EMBL" id="ODR46078.1"/>
    </source>
</evidence>
<dbReference type="EMBL" id="MCGH01000003">
    <property type="protein sequence ID" value="ODM03742.1"/>
    <property type="molecule type" value="Genomic_DNA"/>
</dbReference>
<dbReference type="EMBL" id="MCGI01000002">
    <property type="protein sequence ID" value="ODM11552.1"/>
    <property type="molecule type" value="Genomic_DNA"/>
</dbReference>
<dbReference type="Pfam" id="PF00480">
    <property type="entry name" value="ROK"/>
    <property type="match status" value="1"/>
</dbReference>
<dbReference type="InterPro" id="IPR043129">
    <property type="entry name" value="ATPase_NBD"/>
</dbReference>
<keyword evidence="3" id="KW-0119">Carbohydrate metabolism</keyword>
<evidence type="ECO:0000313" key="8">
    <source>
        <dbReference type="Proteomes" id="UP000094067"/>
    </source>
</evidence>
<evidence type="ECO:0000313" key="10">
    <source>
        <dbReference type="Proteomes" id="UP000094869"/>
    </source>
</evidence>
<dbReference type="CDD" id="cd23763">
    <property type="entry name" value="ASKHA_ATPase_ROK"/>
    <property type="match status" value="1"/>
</dbReference>
<reference evidence="7 10" key="2">
    <citation type="submission" date="2016-08" db="EMBL/GenBank/DDBJ databases">
        <title>Characterization of Isolates of Eisenbergiella tayi Derived from Blood Cultures, Using Whole Genome Sequencing.</title>
        <authorList>
            <person name="Bernier A.-M."/>
            <person name="Burdz T."/>
            <person name="Wiebe D."/>
            <person name="Bernard K."/>
        </authorList>
    </citation>
    <scope>NUCLEOTIDE SEQUENCE [LARGE SCALE GENOMIC DNA]</scope>
    <source>
        <strain evidence="7 10">NML120146</strain>
    </source>
</reference>
<dbReference type="GO" id="GO:0042732">
    <property type="term" value="P:D-xylose metabolic process"/>
    <property type="evidence" value="ECO:0007669"/>
    <property type="project" value="UniProtKB-KW"/>
</dbReference>
<comment type="caution">
    <text evidence="4">The sequence shown here is derived from an EMBL/GenBank/DDBJ whole genome shotgun (WGS) entry which is preliminary data.</text>
</comment>
<dbReference type="SUPFAM" id="SSF53067">
    <property type="entry name" value="Actin-like ATPase domain"/>
    <property type="match status" value="1"/>
</dbReference>
<dbReference type="InterPro" id="IPR000600">
    <property type="entry name" value="ROK"/>
</dbReference>
<dbReference type="PATRIC" id="fig|1432052.3.peg.2383"/>
<evidence type="ECO:0000313" key="7">
    <source>
        <dbReference type="EMBL" id="ODR50034.1"/>
    </source>
</evidence>
<evidence type="ECO:0000313" key="5">
    <source>
        <dbReference type="EMBL" id="ODM11552.1"/>
    </source>
</evidence>
<gene>
    <name evidence="4" type="primary">nagC_5</name>
    <name evidence="5" type="synonym">nagC_2</name>
    <name evidence="5" type="ORF">BEH84_02164</name>
    <name evidence="6" type="ORF">BEI59_25995</name>
    <name evidence="4" type="ORF">BEI61_04541</name>
    <name evidence="7" type="ORF">BEI63_23300</name>
</gene>
<dbReference type="RefSeq" id="WP_069154141.1">
    <property type="nucleotide sequence ID" value="NZ_JAQCZP010000024.1"/>
</dbReference>
<dbReference type="PANTHER" id="PTHR18964:SF149">
    <property type="entry name" value="BIFUNCTIONAL UDP-N-ACETYLGLUCOSAMINE 2-EPIMERASE_N-ACETYLMANNOSAMINE KINASE"/>
    <property type="match status" value="1"/>
</dbReference>
<accession>A0A1E3A4Q2</accession>
<dbReference type="Proteomes" id="UP000094271">
    <property type="component" value="Unassembled WGS sequence"/>
</dbReference>
<comment type="function">
    <text evidence="1">Transcriptional repressor of xylose-utilizing enzymes.</text>
</comment>
<organism evidence="4 8">
    <name type="scientific">Eisenbergiella tayi</name>
    <dbReference type="NCBI Taxonomy" id="1432052"/>
    <lineage>
        <taxon>Bacteria</taxon>
        <taxon>Bacillati</taxon>
        <taxon>Bacillota</taxon>
        <taxon>Clostridia</taxon>
        <taxon>Lachnospirales</taxon>
        <taxon>Lachnospiraceae</taxon>
        <taxon>Eisenbergiella</taxon>
    </lineage>
</organism>
<dbReference type="Gene3D" id="1.10.10.10">
    <property type="entry name" value="Winged helix-like DNA-binding domain superfamily/Winged helix DNA-binding domain"/>
    <property type="match status" value="1"/>
</dbReference>
<evidence type="ECO:0000256" key="3">
    <source>
        <dbReference type="ARBA" id="ARBA00022629"/>
    </source>
</evidence>
<reference evidence="8 11" key="1">
    <citation type="submission" date="2016-07" db="EMBL/GenBank/DDBJ databases">
        <title>Characterization of isolates of Eisenbergiella tayi derived from blood cultures, using whole genome sequencing.</title>
        <authorList>
            <person name="Burdz T."/>
            <person name="Wiebe D."/>
            <person name="Huynh C."/>
            <person name="Bernard K."/>
        </authorList>
    </citation>
    <scope>NUCLEOTIDE SEQUENCE [LARGE SCALE GENOMIC DNA]</scope>
    <source>
        <strain evidence="4 8">NML 110608</strain>
        <strain evidence="5 11">NML 120489</strain>
    </source>
</reference>
<dbReference type="Gene3D" id="3.30.420.40">
    <property type="match status" value="2"/>
</dbReference>
<evidence type="ECO:0000313" key="4">
    <source>
        <dbReference type="EMBL" id="ODM03742.1"/>
    </source>
</evidence>
<dbReference type="Proteomes" id="UP000094869">
    <property type="component" value="Unassembled WGS sequence"/>
</dbReference>
<dbReference type="Proteomes" id="UP000094067">
    <property type="component" value="Unassembled WGS sequence"/>
</dbReference>
<keyword evidence="3" id="KW-0859">Xylose metabolism</keyword>
<dbReference type="EMBL" id="MEHA01000025">
    <property type="protein sequence ID" value="ODR46078.1"/>
    <property type="molecule type" value="Genomic_DNA"/>
</dbReference>
<dbReference type="AlphaFoldDB" id="A0A1E3A4Q2"/>
<dbReference type="EMBL" id="MEHD01000036">
    <property type="protein sequence ID" value="ODR50034.1"/>
    <property type="molecule type" value="Genomic_DNA"/>
</dbReference>
<protein>
    <submittedName>
        <fullName evidence="4">N-acetylglucosamine repressor</fullName>
    </submittedName>
    <submittedName>
        <fullName evidence="6">Transcriptional regulator</fullName>
    </submittedName>
</protein>
<dbReference type="PANTHER" id="PTHR18964">
    <property type="entry name" value="ROK (REPRESSOR, ORF, KINASE) FAMILY"/>
    <property type="match status" value="1"/>
</dbReference>
<dbReference type="Proteomes" id="UP000095003">
    <property type="component" value="Unassembled WGS sequence"/>
</dbReference>
<keyword evidence="10" id="KW-1185">Reference proteome</keyword>
<evidence type="ECO:0000313" key="11">
    <source>
        <dbReference type="Proteomes" id="UP000095003"/>
    </source>
</evidence>
<dbReference type="InterPro" id="IPR036390">
    <property type="entry name" value="WH_DNA-bd_sf"/>
</dbReference>
<sequence>MDSLTARPNILKQANLSLIRRAIKAKGTSTRAEIAIETRISSTTVRSLLSEMLENGEIESIGLDESSGGRKAQRYRLNPEFCYGAAFCLFEDHVVFLLVNIYGEIVEKEELKIQDGNVRQTLLSFLDDLIEKKEIKSIGLGVPGIVENGCYWKKSKEDGNMYKSDIGIFLSERYQLPVIMENDINATAIGFGRCYAKEFPEENPEDTNMAFLHFEEHCVSAGFISAGRIIRGCGNFAGELGLLPVDADRLLDECMMDPMDDVQYVNLMIKILSWVCGILNPAYIALGGPALRPDCIGAVSDGLSALLPGHMAAEILYSPDVRHDYYDGLASLTAGRIFEEIQFIRE</sequence>
<evidence type="ECO:0000256" key="1">
    <source>
        <dbReference type="ARBA" id="ARBA00002486"/>
    </source>
</evidence>
<evidence type="ECO:0000256" key="2">
    <source>
        <dbReference type="ARBA" id="ARBA00006479"/>
    </source>
</evidence>